<protein>
    <submittedName>
        <fullName evidence="1">Uncharacterized protein</fullName>
    </submittedName>
</protein>
<sequence>MNVQRTNALVFNVPAFFADPAFMAWLNNDLPKFTWHPKGDGVAGDYSDVVVSVDASLAGEGADSDMPEHIWRQIVDACREHIGPSANSAPYMVRLTNLEG</sequence>
<reference evidence="1" key="1">
    <citation type="submission" date="2019-12" db="EMBL/GenBank/DDBJ databases">
        <title>Novel species isolated from a subtropical stream in China.</title>
        <authorList>
            <person name="Lu H."/>
        </authorList>
    </citation>
    <scope>NUCLEOTIDE SEQUENCE [LARGE SCALE GENOMIC DNA]</scope>
    <source>
        <strain evidence="1">FT81W</strain>
    </source>
</reference>
<evidence type="ECO:0000313" key="1">
    <source>
        <dbReference type="EMBL" id="MYM92601.1"/>
    </source>
</evidence>
<dbReference type="AlphaFoldDB" id="A0A845GF91"/>
<organism evidence="1 2">
    <name type="scientific">Duganella vulcania</name>
    <dbReference type="NCBI Taxonomy" id="2692166"/>
    <lineage>
        <taxon>Bacteria</taxon>
        <taxon>Pseudomonadati</taxon>
        <taxon>Pseudomonadota</taxon>
        <taxon>Betaproteobacteria</taxon>
        <taxon>Burkholderiales</taxon>
        <taxon>Oxalobacteraceae</taxon>
        <taxon>Telluria group</taxon>
        <taxon>Duganella</taxon>
    </lineage>
</organism>
<proteinExistence type="predicted"/>
<dbReference type="EMBL" id="WWCX01000001">
    <property type="protein sequence ID" value="MYM92601.1"/>
    <property type="molecule type" value="Genomic_DNA"/>
</dbReference>
<comment type="caution">
    <text evidence="1">The sequence shown here is derived from an EMBL/GenBank/DDBJ whole genome shotgun (WGS) entry which is preliminary data.</text>
</comment>
<accession>A0A845GF91</accession>
<name>A0A845GF91_9BURK</name>
<dbReference type="Proteomes" id="UP000447355">
    <property type="component" value="Unassembled WGS sequence"/>
</dbReference>
<gene>
    <name evidence="1" type="ORF">GTP90_01855</name>
</gene>
<dbReference type="RefSeq" id="WP_161081862.1">
    <property type="nucleotide sequence ID" value="NZ_WWCX01000001.1"/>
</dbReference>
<evidence type="ECO:0000313" key="2">
    <source>
        <dbReference type="Proteomes" id="UP000447355"/>
    </source>
</evidence>